<dbReference type="Proteomes" id="UP001295684">
    <property type="component" value="Unassembled WGS sequence"/>
</dbReference>
<proteinExistence type="predicted"/>
<feature type="region of interest" description="Disordered" evidence="1">
    <location>
        <begin position="266"/>
        <end position="288"/>
    </location>
</feature>
<keyword evidence="4" id="KW-1185">Reference proteome</keyword>
<dbReference type="PANTHER" id="PTHR31735:SF1">
    <property type="entry name" value="VACUOLAR MEMBRANE PROTEIN YPL162C"/>
    <property type="match status" value="1"/>
</dbReference>
<dbReference type="GO" id="GO:0016020">
    <property type="term" value="C:membrane"/>
    <property type="evidence" value="ECO:0007669"/>
    <property type="project" value="TreeGrafter"/>
</dbReference>
<feature type="transmembrane region" description="Helical" evidence="2">
    <location>
        <begin position="206"/>
        <end position="226"/>
    </location>
</feature>
<feature type="transmembrane region" description="Helical" evidence="2">
    <location>
        <begin position="62"/>
        <end position="80"/>
    </location>
</feature>
<feature type="transmembrane region" description="Helical" evidence="2">
    <location>
        <begin position="92"/>
        <end position="111"/>
    </location>
</feature>
<dbReference type="InterPro" id="IPR022127">
    <property type="entry name" value="STIMATE/YPL162C"/>
</dbReference>
<evidence type="ECO:0000256" key="1">
    <source>
        <dbReference type="SAM" id="MobiDB-lite"/>
    </source>
</evidence>
<gene>
    <name evidence="3" type="ORF">ECRASSUSDP1_LOCUS19048</name>
</gene>
<keyword evidence="2" id="KW-1133">Transmembrane helix</keyword>
<sequence length="288" mass="33173">MENSDAQSPDLGKSHECQILGRFGTMIQIFLGLLSFSVLLVKRYFEDPKRPLIIWLLDTSKQAFSCALAHWINMMLAILLSNAGESDNCEWYFINITVDVFLGVFLCYILLKGVEILATKYSFNMLHSGSYLKINKDKPYLTKETYNSEVTLDDIDIRNWIVQICAWGLIIVMVKLTLFSFQLLAAPVLERISTFLIGWVKAYPKVKLIVIMVIVPFILNAFQFWIQDNFLKLKKKNRDYDTELGLIDNHHHQGNTSPVFERKGNQFNSPQLNISRKTNGSNTSRKFN</sequence>
<feature type="transmembrane region" description="Helical" evidence="2">
    <location>
        <begin position="20"/>
        <end position="41"/>
    </location>
</feature>
<dbReference type="EMBL" id="CAMPGE010019316">
    <property type="protein sequence ID" value="CAI2377660.1"/>
    <property type="molecule type" value="Genomic_DNA"/>
</dbReference>
<feature type="transmembrane region" description="Helical" evidence="2">
    <location>
        <begin position="164"/>
        <end position="186"/>
    </location>
</feature>
<dbReference type="Pfam" id="PF12400">
    <property type="entry name" value="STIMATE"/>
    <property type="match status" value="1"/>
</dbReference>
<protein>
    <recommendedName>
        <fullName evidence="5">Vacuolar membrane protein</fullName>
    </recommendedName>
</protein>
<evidence type="ECO:0008006" key="5">
    <source>
        <dbReference type="Google" id="ProtNLM"/>
    </source>
</evidence>
<keyword evidence="2" id="KW-0812">Transmembrane</keyword>
<dbReference type="PANTHER" id="PTHR31735">
    <property type="entry name" value="VACUOLAR MEMBRANE PROTEIN YPL162C"/>
    <property type="match status" value="1"/>
</dbReference>
<comment type="caution">
    <text evidence="3">The sequence shown here is derived from an EMBL/GenBank/DDBJ whole genome shotgun (WGS) entry which is preliminary data.</text>
</comment>
<evidence type="ECO:0000256" key="2">
    <source>
        <dbReference type="SAM" id="Phobius"/>
    </source>
</evidence>
<name>A0AAD2D2F0_EUPCR</name>
<evidence type="ECO:0000313" key="3">
    <source>
        <dbReference type="EMBL" id="CAI2377660.1"/>
    </source>
</evidence>
<reference evidence="3" key="1">
    <citation type="submission" date="2023-07" db="EMBL/GenBank/DDBJ databases">
        <authorList>
            <consortium name="AG Swart"/>
            <person name="Singh M."/>
            <person name="Singh A."/>
            <person name="Seah K."/>
            <person name="Emmerich C."/>
        </authorList>
    </citation>
    <scope>NUCLEOTIDE SEQUENCE</scope>
    <source>
        <strain evidence="3">DP1</strain>
    </source>
</reference>
<evidence type="ECO:0000313" key="4">
    <source>
        <dbReference type="Proteomes" id="UP001295684"/>
    </source>
</evidence>
<accession>A0AAD2D2F0</accession>
<organism evidence="3 4">
    <name type="scientific">Euplotes crassus</name>
    <dbReference type="NCBI Taxonomy" id="5936"/>
    <lineage>
        <taxon>Eukaryota</taxon>
        <taxon>Sar</taxon>
        <taxon>Alveolata</taxon>
        <taxon>Ciliophora</taxon>
        <taxon>Intramacronucleata</taxon>
        <taxon>Spirotrichea</taxon>
        <taxon>Hypotrichia</taxon>
        <taxon>Euplotida</taxon>
        <taxon>Euplotidae</taxon>
        <taxon>Moneuplotes</taxon>
    </lineage>
</organism>
<keyword evidence="2" id="KW-0472">Membrane</keyword>
<dbReference type="AlphaFoldDB" id="A0AAD2D2F0"/>